<proteinExistence type="predicted"/>
<reference evidence="3" key="1">
    <citation type="submission" date="2015-07" db="EMBL/GenBank/DDBJ databases">
        <authorList>
            <person name="Rodrigo-Torres Lidia"/>
            <person name="Arahal R.David."/>
        </authorList>
    </citation>
    <scope>NUCLEOTIDE SEQUENCE [LARGE SCALE GENOMIC DNA]</scope>
    <source>
        <strain evidence="3">CECT 5112</strain>
    </source>
</reference>
<evidence type="ECO:0000259" key="1">
    <source>
        <dbReference type="Pfam" id="PF10543"/>
    </source>
</evidence>
<dbReference type="AlphaFoldDB" id="A0A0M6ZZ68"/>
<evidence type="ECO:0000313" key="3">
    <source>
        <dbReference type="Proteomes" id="UP000053235"/>
    </source>
</evidence>
<evidence type="ECO:0000313" key="2">
    <source>
        <dbReference type="EMBL" id="CTQ66824.1"/>
    </source>
</evidence>
<protein>
    <submittedName>
        <fullName evidence="2">ORF6N domain protein</fullName>
    </submittedName>
</protein>
<dbReference type="Proteomes" id="UP000053235">
    <property type="component" value="Unassembled WGS sequence"/>
</dbReference>
<gene>
    <name evidence="2" type="ORF">LAX5112_01107</name>
</gene>
<dbReference type="Pfam" id="PF10543">
    <property type="entry name" value="ORF6N"/>
    <property type="match status" value="1"/>
</dbReference>
<dbReference type="OrthoDB" id="9816206at2"/>
<organism evidence="2 3">
    <name type="scientific">Roseibium alexandrii</name>
    <dbReference type="NCBI Taxonomy" id="388408"/>
    <lineage>
        <taxon>Bacteria</taxon>
        <taxon>Pseudomonadati</taxon>
        <taxon>Pseudomonadota</taxon>
        <taxon>Alphaproteobacteria</taxon>
        <taxon>Hyphomicrobiales</taxon>
        <taxon>Stappiaceae</taxon>
        <taxon>Roseibium</taxon>
    </lineage>
</organism>
<dbReference type="STRING" id="388408.LAX5112_01107"/>
<sequence length="267" mass="28991">MAAPSPELTKLEPPQIFEIRDQAVVLDEDLARLFGLSTSKFNQRVKAHLERFEGGFAFQLTESEAEILIYQSGTSSGHGGRRKLPWVFTEHGAAMAATIIRTPEAVEATRFIIKTFVAARKAGVSPVPNAKAVTAKTGKLPAPAKERASLLVKLDGALGRVLDAIADPTADTTVRDEARAIALEGLNAVKSHLRKQGVQNEKTLAEIQKLLKEAEAIDAEVTAKHIENDHRRLAYLAKQLRIVIEVQRYMDSGSVDGLLAVLKDLGG</sequence>
<dbReference type="EMBL" id="CXWD01000004">
    <property type="protein sequence ID" value="CTQ66824.1"/>
    <property type="molecule type" value="Genomic_DNA"/>
</dbReference>
<dbReference type="RefSeq" id="WP_055670971.1">
    <property type="nucleotide sequence ID" value="NZ_CXWD01000004.1"/>
</dbReference>
<accession>A0A0M6ZZ68</accession>
<feature type="domain" description="KilA-N DNA-binding" evidence="1">
    <location>
        <begin position="15"/>
        <end position="99"/>
    </location>
</feature>
<dbReference type="InterPro" id="IPR018873">
    <property type="entry name" value="KilA-N_DNA-bd_domain"/>
</dbReference>
<name>A0A0M6ZZ68_9HYPH</name>
<keyword evidence="3" id="KW-1185">Reference proteome</keyword>